<evidence type="ECO:0000259" key="2">
    <source>
        <dbReference type="Pfam" id="PF01757"/>
    </source>
</evidence>
<evidence type="ECO:0000313" key="3">
    <source>
        <dbReference type="EMBL" id="TWI64340.1"/>
    </source>
</evidence>
<feature type="transmembrane region" description="Helical" evidence="1">
    <location>
        <begin position="311"/>
        <end position="332"/>
    </location>
</feature>
<feature type="transmembrane region" description="Helical" evidence="1">
    <location>
        <begin position="12"/>
        <end position="30"/>
    </location>
</feature>
<accession>A0A562R7E2</accession>
<feature type="transmembrane region" description="Helical" evidence="1">
    <location>
        <begin position="91"/>
        <end position="112"/>
    </location>
</feature>
<protein>
    <submittedName>
        <fullName evidence="3">Peptidoglycan/LPS O-acetylase OafA/YrhL</fullName>
    </submittedName>
</protein>
<dbReference type="PANTHER" id="PTHR23028">
    <property type="entry name" value="ACETYLTRANSFERASE"/>
    <property type="match status" value="1"/>
</dbReference>
<dbReference type="OrthoDB" id="9814807at2"/>
<dbReference type="Proteomes" id="UP000318431">
    <property type="component" value="Unassembled WGS sequence"/>
</dbReference>
<feature type="transmembrane region" description="Helical" evidence="1">
    <location>
        <begin position="157"/>
        <end position="185"/>
    </location>
</feature>
<feature type="transmembrane region" description="Helical" evidence="1">
    <location>
        <begin position="252"/>
        <end position="269"/>
    </location>
</feature>
<feature type="transmembrane region" description="Helical" evidence="1">
    <location>
        <begin position="228"/>
        <end position="246"/>
    </location>
</feature>
<reference evidence="3 4" key="1">
    <citation type="journal article" date="2015" name="Stand. Genomic Sci.">
        <title>Genomic Encyclopedia of Bacterial and Archaeal Type Strains, Phase III: the genomes of soil and plant-associated and newly described type strains.</title>
        <authorList>
            <person name="Whitman W.B."/>
            <person name="Woyke T."/>
            <person name="Klenk H.P."/>
            <person name="Zhou Y."/>
            <person name="Lilburn T.G."/>
            <person name="Beck B.J."/>
            <person name="De Vos P."/>
            <person name="Vandamme P."/>
            <person name="Eisen J.A."/>
            <person name="Garrity G."/>
            <person name="Hugenholtz P."/>
            <person name="Kyrpides N.C."/>
        </authorList>
    </citation>
    <scope>NUCLEOTIDE SEQUENCE [LARGE SCALE GENOMIC DNA]</scope>
    <source>
        <strain evidence="3 4">CGMCC 1.10822</strain>
    </source>
</reference>
<proteinExistence type="predicted"/>
<dbReference type="GO" id="GO:0016747">
    <property type="term" value="F:acyltransferase activity, transferring groups other than amino-acyl groups"/>
    <property type="evidence" value="ECO:0007669"/>
    <property type="project" value="InterPro"/>
</dbReference>
<dbReference type="InterPro" id="IPR050879">
    <property type="entry name" value="Acyltransferase_3"/>
</dbReference>
<evidence type="ECO:0000256" key="1">
    <source>
        <dbReference type="SAM" id="Phobius"/>
    </source>
</evidence>
<gene>
    <name evidence="3" type="ORF">IP91_03109</name>
</gene>
<feature type="domain" description="Acyltransferase 3" evidence="2">
    <location>
        <begin position="7"/>
        <end position="332"/>
    </location>
</feature>
<keyword evidence="1" id="KW-0472">Membrane</keyword>
<sequence>MDRFIFANQLRGIAALLVMMAHYFGVYFAAQPMIGRMTASPDLGFTPPPWVRAFELPYQGPTGVAVFFLISGFVIPFSLRRLSRAGFLVNRFFRIFPTYACCLGLGLLAVWLNARYWQQPFPFTWHDYAANAALVHNLLGVPTLDEVNWTLSIELKFYLLAALVPMALLRPGLGWLLALLGGALLATAWHQHSGHGTLLAMEANYLTFMVAGTQFHHHATGQLSTGALYARVLLVLAAFTGTWAFGPQPGQFPWVTVWYYSAVLVFGLCYRWRGAFRQRRVLDFLASISYPLYCVHPLFGYSLLKVLMHRGLPFGAAVLVTMAATIGLAWLVHKAVEGPTNALGKRLGSRFSKGQAGAYGAATAP</sequence>
<dbReference type="AlphaFoldDB" id="A0A562R7E2"/>
<name>A0A562R7E2_9BURK</name>
<evidence type="ECO:0000313" key="4">
    <source>
        <dbReference type="Proteomes" id="UP000318431"/>
    </source>
</evidence>
<dbReference type="EMBL" id="VLLB01000005">
    <property type="protein sequence ID" value="TWI64340.1"/>
    <property type="molecule type" value="Genomic_DNA"/>
</dbReference>
<dbReference type="Pfam" id="PF01757">
    <property type="entry name" value="Acyl_transf_3"/>
    <property type="match status" value="1"/>
</dbReference>
<dbReference type="RefSeq" id="WP_145650002.1">
    <property type="nucleotide sequence ID" value="NZ_VLLB01000005.1"/>
</dbReference>
<dbReference type="GO" id="GO:0016020">
    <property type="term" value="C:membrane"/>
    <property type="evidence" value="ECO:0007669"/>
    <property type="project" value="TreeGrafter"/>
</dbReference>
<dbReference type="PANTHER" id="PTHR23028:SF53">
    <property type="entry name" value="ACYL_TRANSF_3 DOMAIN-CONTAINING PROTEIN"/>
    <property type="match status" value="1"/>
</dbReference>
<keyword evidence="1" id="KW-1133">Transmembrane helix</keyword>
<comment type="caution">
    <text evidence="3">The sequence shown here is derived from an EMBL/GenBank/DDBJ whole genome shotgun (WGS) entry which is preliminary data.</text>
</comment>
<dbReference type="GO" id="GO:0000271">
    <property type="term" value="P:polysaccharide biosynthetic process"/>
    <property type="evidence" value="ECO:0007669"/>
    <property type="project" value="TreeGrafter"/>
</dbReference>
<feature type="transmembrane region" description="Helical" evidence="1">
    <location>
        <begin position="281"/>
        <end position="299"/>
    </location>
</feature>
<dbReference type="InterPro" id="IPR002656">
    <property type="entry name" value="Acyl_transf_3_dom"/>
</dbReference>
<keyword evidence="1" id="KW-0812">Transmembrane</keyword>
<keyword evidence="4" id="KW-1185">Reference proteome</keyword>
<feature type="transmembrane region" description="Helical" evidence="1">
    <location>
        <begin position="58"/>
        <end position="79"/>
    </location>
</feature>
<organism evidence="3 4">
    <name type="scientific">Pseudoduganella lurida</name>
    <dbReference type="NCBI Taxonomy" id="1036180"/>
    <lineage>
        <taxon>Bacteria</taxon>
        <taxon>Pseudomonadati</taxon>
        <taxon>Pseudomonadota</taxon>
        <taxon>Betaproteobacteria</taxon>
        <taxon>Burkholderiales</taxon>
        <taxon>Oxalobacteraceae</taxon>
        <taxon>Telluria group</taxon>
        <taxon>Pseudoduganella</taxon>
    </lineage>
</organism>